<dbReference type="InterPro" id="IPR016195">
    <property type="entry name" value="Pol/histidinol_Pase-like"/>
</dbReference>
<evidence type="ECO:0000256" key="1">
    <source>
        <dbReference type="ARBA" id="ARBA00004123"/>
    </source>
</evidence>
<dbReference type="RefSeq" id="XP_062631887.1">
    <property type="nucleotide sequence ID" value="XM_062775903.1"/>
</dbReference>
<feature type="region of interest" description="Disordered" evidence="4">
    <location>
        <begin position="306"/>
        <end position="357"/>
    </location>
</feature>
<sequence length="357" mass="37881">MYYDLFVPFPSPEVAPAKKKKEAKGKGKAADDRSKTSTPAPADCWAGLDAAERVKVSRDVALAGHLGYNVVAYTVSAEQSTAVTPCPFGSADARTLPFPRLDPRFSTSSSSSDAGPSQPTLVQVTRYHMRLDDGKVHPITAANTNALADYDILSAYVGSDKAFQVACVELSNPGPNQISIITVPLHERPFSFRLNRKQVRQALRMGVVFEIPYAAGLFPPTSVPQDAARRYRQNFLSNARELVRVTEGKGIILSSGPDGSSSSLRGPFDVVNLATILGIPANLAKEALSLTPKKVLLRAQARRTHKAVTSAPRLVPPPSGSGGAAEDDAMEVDGTETGAKRAAPDSATANKKSKVGA</sequence>
<evidence type="ECO:0000313" key="5">
    <source>
        <dbReference type="EMBL" id="WOO85861.1"/>
    </source>
</evidence>
<keyword evidence="6" id="KW-1185">Reference proteome</keyword>
<gene>
    <name evidence="5" type="primary">RPP30</name>
    <name evidence="5" type="ORF">LOC62_07G009348</name>
</gene>
<evidence type="ECO:0000256" key="4">
    <source>
        <dbReference type="SAM" id="MobiDB-lite"/>
    </source>
</evidence>
<dbReference type="PANTHER" id="PTHR13031:SF0">
    <property type="entry name" value="RIBONUCLEASE P PROTEIN SUBUNIT P30"/>
    <property type="match status" value="1"/>
</dbReference>
<evidence type="ECO:0000256" key="3">
    <source>
        <dbReference type="ARBA" id="ARBA00022694"/>
    </source>
</evidence>
<name>A0AAF0YK51_9TREE</name>
<dbReference type="InterPro" id="IPR002738">
    <property type="entry name" value="RNase_P_p30"/>
</dbReference>
<dbReference type="Gene3D" id="3.20.20.140">
    <property type="entry name" value="Metal-dependent hydrolases"/>
    <property type="match status" value="1"/>
</dbReference>
<dbReference type="AlphaFoldDB" id="A0AAF0YK51"/>
<feature type="region of interest" description="Disordered" evidence="4">
    <location>
        <begin position="1"/>
        <end position="42"/>
    </location>
</feature>
<dbReference type="GO" id="GO:0008033">
    <property type="term" value="P:tRNA processing"/>
    <property type="evidence" value="ECO:0007669"/>
    <property type="project" value="UniProtKB-KW"/>
</dbReference>
<dbReference type="PANTHER" id="PTHR13031">
    <property type="entry name" value="RIBONUCLEASE P SUBUNIT P30"/>
    <property type="match status" value="1"/>
</dbReference>
<feature type="compositionally biased region" description="Acidic residues" evidence="4">
    <location>
        <begin position="325"/>
        <end position="334"/>
    </location>
</feature>
<dbReference type="GeneID" id="87812511"/>
<feature type="compositionally biased region" description="Basic and acidic residues" evidence="4">
    <location>
        <begin position="24"/>
        <end position="35"/>
    </location>
</feature>
<dbReference type="Proteomes" id="UP000827549">
    <property type="component" value="Chromosome 7"/>
</dbReference>
<dbReference type="Pfam" id="PF01876">
    <property type="entry name" value="RNase_P_p30"/>
    <property type="match status" value="1"/>
</dbReference>
<dbReference type="EMBL" id="CP086720">
    <property type="protein sequence ID" value="WOO85861.1"/>
    <property type="molecule type" value="Genomic_DNA"/>
</dbReference>
<accession>A0AAF0YK51</accession>
<comment type="subcellular location">
    <subcellularLocation>
        <location evidence="1">Nucleus</location>
    </subcellularLocation>
</comment>
<keyword evidence="3" id="KW-0819">tRNA processing</keyword>
<reference evidence="5" key="1">
    <citation type="submission" date="2023-10" db="EMBL/GenBank/DDBJ databases">
        <authorList>
            <person name="Noh H."/>
        </authorList>
    </citation>
    <scope>NUCLEOTIDE SEQUENCE</scope>
    <source>
        <strain evidence="5">DUCC4014</strain>
    </source>
</reference>
<proteinExistence type="inferred from homology"/>
<evidence type="ECO:0000313" key="6">
    <source>
        <dbReference type="Proteomes" id="UP000827549"/>
    </source>
</evidence>
<evidence type="ECO:0000256" key="2">
    <source>
        <dbReference type="ARBA" id="ARBA00007331"/>
    </source>
</evidence>
<organism evidence="5 6">
    <name type="scientific">Vanrija pseudolonga</name>
    <dbReference type="NCBI Taxonomy" id="143232"/>
    <lineage>
        <taxon>Eukaryota</taxon>
        <taxon>Fungi</taxon>
        <taxon>Dikarya</taxon>
        <taxon>Basidiomycota</taxon>
        <taxon>Agaricomycotina</taxon>
        <taxon>Tremellomycetes</taxon>
        <taxon>Trichosporonales</taxon>
        <taxon>Trichosporonaceae</taxon>
        <taxon>Vanrija</taxon>
    </lineage>
</organism>
<comment type="similarity">
    <text evidence="2">Belongs to the eukaryotic/archaeal RNase P protein component 3 family.</text>
</comment>
<dbReference type="SUPFAM" id="SSF89550">
    <property type="entry name" value="PHP domain-like"/>
    <property type="match status" value="1"/>
</dbReference>
<protein>
    <submittedName>
        <fullName evidence="5">Ribonuclease P protein subunit p30</fullName>
    </submittedName>
</protein>
<dbReference type="GO" id="GO:0003723">
    <property type="term" value="F:RNA binding"/>
    <property type="evidence" value="ECO:0007669"/>
    <property type="project" value="TreeGrafter"/>
</dbReference>
<dbReference type="GO" id="GO:0005655">
    <property type="term" value="C:nucleolar ribonuclease P complex"/>
    <property type="evidence" value="ECO:0007669"/>
    <property type="project" value="TreeGrafter"/>
</dbReference>